<dbReference type="RefSeq" id="WP_066130669.1">
    <property type="nucleotide sequence ID" value="NZ_KQ959899.1"/>
</dbReference>
<dbReference type="InterPro" id="IPR027396">
    <property type="entry name" value="DsrEFH-like"/>
</dbReference>
<gene>
    <name evidence="1" type="ORF">HMPREF1871_01030</name>
</gene>
<accession>A0ABR5TM48</accession>
<dbReference type="InterPro" id="IPR019870">
    <property type="entry name" value="Se_metab_YedF"/>
</dbReference>
<name>A0ABR5TM48_9BACL</name>
<sequence>MSKYEIVIKSTSMGVGEKELSENLLKGFIHTLTTKETLPEHIIFYGEGVKLAAKGSQVLSDLKELKAKGVEILSCGICLDYYELDEYLEVGKVTTMGEVVDILYSGNIIIEP</sequence>
<dbReference type="InterPro" id="IPR003787">
    <property type="entry name" value="Sulphur_relay_DsrE/F-like"/>
</dbReference>
<comment type="caution">
    <text evidence="1">The sequence shown here is derived from an EMBL/GenBank/DDBJ whole genome shotgun (WGS) entry which is preliminary data.</text>
</comment>
<dbReference type="SUPFAM" id="SSF75169">
    <property type="entry name" value="DsrEFH-like"/>
    <property type="match status" value="1"/>
</dbReference>
<proteinExistence type="predicted"/>
<organism evidence="1 2">
    <name type="scientific">Gemelliphila asaccharolytica</name>
    <dbReference type="NCBI Taxonomy" id="502393"/>
    <lineage>
        <taxon>Bacteria</taxon>
        <taxon>Bacillati</taxon>
        <taxon>Bacillota</taxon>
        <taxon>Bacilli</taxon>
        <taxon>Bacillales</taxon>
        <taxon>Gemellaceae</taxon>
        <taxon>Gemelliphila</taxon>
    </lineage>
</organism>
<evidence type="ECO:0000313" key="2">
    <source>
        <dbReference type="Proteomes" id="UP000070467"/>
    </source>
</evidence>
<protein>
    <submittedName>
        <fullName evidence="1">Selenium metabolism protein YedF</fullName>
    </submittedName>
</protein>
<keyword evidence="2" id="KW-1185">Reference proteome</keyword>
<dbReference type="EMBL" id="LSDB01000052">
    <property type="protein sequence ID" value="KXB57119.1"/>
    <property type="molecule type" value="Genomic_DNA"/>
</dbReference>
<dbReference type="Proteomes" id="UP000070467">
    <property type="component" value="Unassembled WGS sequence"/>
</dbReference>
<evidence type="ECO:0000313" key="1">
    <source>
        <dbReference type="EMBL" id="KXB57119.1"/>
    </source>
</evidence>
<dbReference type="NCBIfam" id="TIGR03527">
    <property type="entry name" value="selenium_YedF"/>
    <property type="match status" value="1"/>
</dbReference>
<dbReference type="Gene3D" id="3.40.1260.10">
    <property type="entry name" value="DsrEFH-like"/>
    <property type="match status" value="1"/>
</dbReference>
<dbReference type="Pfam" id="PF02635">
    <property type="entry name" value="DsrE"/>
    <property type="match status" value="1"/>
</dbReference>
<reference evidence="1 2" key="1">
    <citation type="submission" date="2016-01" db="EMBL/GenBank/DDBJ databases">
        <authorList>
            <person name="Mitreva M."/>
            <person name="Pepin K.H."/>
            <person name="Mihindukulasuriya K.A."/>
            <person name="Fulton R."/>
            <person name="Fronick C."/>
            <person name="O'Laughlin M."/>
            <person name="Miner T."/>
            <person name="Herter B."/>
            <person name="Rosa B.A."/>
            <person name="Cordes M."/>
            <person name="Tomlinson C."/>
            <person name="Wollam A."/>
            <person name="Palsikar V.B."/>
            <person name="Mardis E.R."/>
            <person name="Wilson R.K."/>
        </authorList>
    </citation>
    <scope>NUCLEOTIDE SEQUENCE [LARGE SCALE GENOMIC DNA]</scope>
    <source>
        <strain evidence="1 2">KA00071</strain>
    </source>
</reference>